<dbReference type="CDD" id="cd10918">
    <property type="entry name" value="CE4_NodB_like_5s_6s"/>
    <property type="match status" value="1"/>
</dbReference>
<dbReference type="InterPro" id="IPR011330">
    <property type="entry name" value="Glyco_hydro/deAcase_b/a-brl"/>
</dbReference>
<dbReference type="PANTHER" id="PTHR34216">
    <property type="match status" value="1"/>
</dbReference>
<evidence type="ECO:0000256" key="1">
    <source>
        <dbReference type="ARBA" id="ARBA00004613"/>
    </source>
</evidence>
<evidence type="ECO:0000313" key="5">
    <source>
        <dbReference type="EMBL" id="MBS5520307.1"/>
    </source>
</evidence>
<proteinExistence type="predicted"/>
<gene>
    <name evidence="5" type="ORF">KHX13_08320</name>
</gene>
<dbReference type="InterPro" id="IPR002509">
    <property type="entry name" value="NODB_dom"/>
</dbReference>
<accession>A0A943ELY3</accession>
<dbReference type="Pfam" id="PF01522">
    <property type="entry name" value="Polysacc_deac_1"/>
    <property type="match status" value="1"/>
</dbReference>
<dbReference type="InterPro" id="IPR051398">
    <property type="entry name" value="Polysacch_Deacetylase"/>
</dbReference>
<dbReference type="PANTHER" id="PTHR34216:SF3">
    <property type="entry name" value="POLY-BETA-1,6-N-ACETYL-D-GLUCOSAMINE N-DEACETYLASE"/>
    <property type="match status" value="1"/>
</dbReference>
<name>A0A943ELY3_9FIRM</name>
<dbReference type="GO" id="GO:0005975">
    <property type="term" value="P:carbohydrate metabolic process"/>
    <property type="evidence" value="ECO:0007669"/>
    <property type="project" value="InterPro"/>
</dbReference>
<protein>
    <submittedName>
        <fullName evidence="5">Polysaccharide deacetylase family protein</fullName>
    </submittedName>
</protein>
<evidence type="ECO:0000256" key="2">
    <source>
        <dbReference type="ARBA" id="ARBA00022729"/>
    </source>
</evidence>
<dbReference type="AlphaFoldDB" id="A0A943ELY3"/>
<dbReference type="GO" id="GO:0016810">
    <property type="term" value="F:hydrolase activity, acting on carbon-nitrogen (but not peptide) bonds"/>
    <property type="evidence" value="ECO:0007669"/>
    <property type="project" value="InterPro"/>
</dbReference>
<sequence length="277" mass="32173">MNKMKWKKGILLGLVAVAAGCAWAVHDFLNFRDRSVPIFAYHRVEDKSDLYSMPTDEFRAQMEYLKENGYKTIKLGDYASRRKAGDSFHKECVLIFDDGYLDNLTNAAPIMKEYGYIGNMFMAGMYEGWPGYLTWDEEVKLAQYGWELGSHTYIHKPLPTLPRQERKADLKKSHDHMLGLYYSPNGVTLSYPNGAYNKEVVEDVKEAGYTAGVTGLIGTNTERDGLLTLRRVNVFHHKTKNLEHFKRALYKAQLISWMNEKTGYDFNRFLLWYYHKK</sequence>
<comment type="caution">
    <text evidence="5">The sequence shown here is derived from an EMBL/GenBank/DDBJ whole genome shotgun (WGS) entry which is preliminary data.</text>
</comment>
<dbReference type="Gene3D" id="3.20.20.370">
    <property type="entry name" value="Glycoside hydrolase/deacetylase"/>
    <property type="match status" value="1"/>
</dbReference>
<keyword evidence="2 3" id="KW-0732">Signal</keyword>
<dbReference type="SUPFAM" id="SSF88713">
    <property type="entry name" value="Glycoside hydrolase/deacetylase"/>
    <property type="match status" value="1"/>
</dbReference>
<evidence type="ECO:0000259" key="4">
    <source>
        <dbReference type="PROSITE" id="PS51677"/>
    </source>
</evidence>
<evidence type="ECO:0000256" key="3">
    <source>
        <dbReference type="SAM" id="SignalP"/>
    </source>
</evidence>
<dbReference type="EMBL" id="JAGZCZ010000010">
    <property type="protein sequence ID" value="MBS5520307.1"/>
    <property type="molecule type" value="Genomic_DNA"/>
</dbReference>
<feature type="signal peptide" evidence="3">
    <location>
        <begin position="1"/>
        <end position="24"/>
    </location>
</feature>
<dbReference type="PROSITE" id="PS51257">
    <property type="entry name" value="PROKAR_LIPOPROTEIN"/>
    <property type="match status" value="1"/>
</dbReference>
<reference evidence="5" key="1">
    <citation type="submission" date="2021-02" db="EMBL/GenBank/DDBJ databases">
        <title>Infant gut strain persistence is associated with maternal origin, phylogeny, and functional potential including surface adhesion and iron acquisition.</title>
        <authorList>
            <person name="Lou Y.C."/>
        </authorList>
    </citation>
    <scope>NUCLEOTIDE SEQUENCE</scope>
    <source>
        <strain evidence="5">L3_106_000M1_dasL3_106_000M1_concoct_15</strain>
    </source>
</reference>
<evidence type="ECO:0000313" key="6">
    <source>
        <dbReference type="Proteomes" id="UP000754226"/>
    </source>
</evidence>
<dbReference type="Proteomes" id="UP000754226">
    <property type="component" value="Unassembled WGS sequence"/>
</dbReference>
<dbReference type="PROSITE" id="PS51677">
    <property type="entry name" value="NODB"/>
    <property type="match status" value="1"/>
</dbReference>
<organism evidence="5 6">
    <name type="scientific">Acidaminococcus intestini</name>
    <dbReference type="NCBI Taxonomy" id="187327"/>
    <lineage>
        <taxon>Bacteria</taxon>
        <taxon>Bacillati</taxon>
        <taxon>Bacillota</taxon>
        <taxon>Negativicutes</taxon>
        <taxon>Acidaminococcales</taxon>
        <taxon>Acidaminococcaceae</taxon>
        <taxon>Acidaminococcus</taxon>
    </lineage>
</organism>
<dbReference type="GO" id="GO:0005576">
    <property type="term" value="C:extracellular region"/>
    <property type="evidence" value="ECO:0007669"/>
    <property type="project" value="UniProtKB-SubCell"/>
</dbReference>
<comment type="subcellular location">
    <subcellularLocation>
        <location evidence="1">Secreted</location>
    </subcellularLocation>
</comment>
<feature type="chain" id="PRO_5038096173" evidence="3">
    <location>
        <begin position="25"/>
        <end position="277"/>
    </location>
</feature>
<feature type="domain" description="NodB homology" evidence="4">
    <location>
        <begin position="90"/>
        <end position="277"/>
    </location>
</feature>